<dbReference type="RefSeq" id="XP_022295738.1">
    <property type="nucleotide sequence ID" value="XM_022440030.1"/>
</dbReference>
<evidence type="ECO:0000313" key="2">
    <source>
        <dbReference type="Proteomes" id="UP000694844"/>
    </source>
</evidence>
<dbReference type="Gene3D" id="3.90.1720.10">
    <property type="entry name" value="endopeptidase domain like (from Nostoc punctiforme)"/>
    <property type="match status" value="1"/>
</dbReference>
<reference evidence="3" key="1">
    <citation type="submission" date="2025-08" db="UniProtKB">
        <authorList>
            <consortium name="RefSeq"/>
        </authorList>
    </citation>
    <scope>IDENTIFICATION</scope>
    <source>
        <tissue evidence="3">Whole sample</tissue>
    </source>
</reference>
<dbReference type="InterPro" id="IPR038765">
    <property type="entry name" value="Papain-like_cys_pep_sf"/>
</dbReference>
<organism evidence="2 3">
    <name type="scientific">Crassostrea virginica</name>
    <name type="common">Eastern oyster</name>
    <dbReference type="NCBI Taxonomy" id="6565"/>
    <lineage>
        <taxon>Eukaryota</taxon>
        <taxon>Metazoa</taxon>
        <taxon>Spiralia</taxon>
        <taxon>Lophotrochozoa</taxon>
        <taxon>Mollusca</taxon>
        <taxon>Bivalvia</taxon>
        <taxon>Autobranchia</taxon>
        <taxon>Pteriomorphia</taxon>
        <taxon>Ostreida</taxon>
        <taxon>Ostreoidea</taxon>
        <taxon>Ostreidae</taxon>
        <taxon>Crassostrea</taxon>
    </lineage>
</organism>
<protein>
    <submittedName>
        <fullName evidence="3">Uncharacterized protein LOC111105680</fullName>
    </submittedName>
</protein>
<dbReference type="OrthoDB" id="6142777at2759"/>
<feature type="signal peptide" evidence="1">
    <location>
        <begin position="1"/>
        <end position="24"/>
    </location>
</feature>
<feature type="chain" id="PRO_5034487941" evidence="1">
    <location>
        <begin position="25"/>
        <end position="183"/>
    </location>
</feature>
<dbReference type="GeneID" id="111105680"/>
<name>A0A8B8AYB7_CRAVI</name>
<proteinExistence type="predicted"/>
<dbReference type="Proteomes" id="UP000694844">
    <property type="component" value="Chromosome 8"/>
</dbReference>
<evidence type="ECO:0000256" key="1">
    <source>
        <dbReference type="SAM" id="SignalP"/>
    </source>
</evidence>
<dbReference type="SUPFAM" id="SSF54001">
    <property type="entry name" value="Cysteine proteinases"/>
    <property type="match status" value="1"/>
</dbReference>
<dbReference type="KEGG" id="cvn:111105680"/>
<dbReference type="AlphaFoldDB" id="A0A8B8AYB7"/>
<gene>
    <name evidence="3" type="primary">LOC111105680</name>
</gene>
<accession>A0A8B8AYB7</accession>
<evidence type="ECO:0000313" key="3">
    <source>
        <dbReference type="RefSeq" id="XP_022295738.1"/>
    </source>
</evidence>
<sequence>MPAMSSRALQQVFVFALFFTIGECWSGRKTMPTKIWESARNKVHSTKWSLANSWNGDNVYKNKWKCNLFVYDVLQEVKASTPKRWSWWRFRWGPIGANEWANPDSRYLIRTGCYHTVKYSDRRIGDIIAFKRNRNSGHMGIVSTSGNYISAQRNQVKEDNVDSFLRRDASIVRTTVWRNVCLA</sequence>
<keyword evidence="1" id="KW-0732">Signal</keyword>
<keyword evidence="2" id="KW-1185">Reference proteome</keyword>